<keyword evidence="1" id="KW-0472">Membrane</keyword>
<evidence type="ECO:0000313" key="3">
    <source>
        <dbReference type="Proteomes" id="UP000694554"/>
    </source>
</evidence>
<name>A0A8C9BL04_PHOSS</name>
<protein>
    <submittedName>
        <fullName evidence="2">Uncharacterized protein</fullName>
    </submittedName>
</protein>
<evidence type="ECO:0000256" key="1">
    <source>
        <dbReference type="SAM" id="Phobius"/>
    </source>
</evidence>
<dbReference type="Ensembl" id="ENSPSNT00000011907.1">
    <property type="protein sequence ID" value="ENSPSNP00000010528.1"/>
    <property type="gene ID" value="ENSPSNG00000007799.1"/>
</dbReference>
<reference evidence="2" key="3">
    <citation type="submission" date="2025-09" db="UniProtKB">
        <authorList>
            <consortium name="Ensembl"/>
        </authorList>
    </citation>
    <scope>IDENTIFICATION</scope>
</reference>
<dbReference type="Proteomes" id="UP000694554">
    <property type="component" value="Chromosome 15"/>
</dbReference>
<reference evidence="2" key="1">
    <citation type="submission" date="2019-08" db="EMBL/GenBank/DDBJ databases">
        <title>Phocoena sinus (Vaquita) genome, mPhoSin1, primary haplotype.</title>
        <authorList>
            <person name="Morin P."/>
            <person name="Mountcastle J."/>
            <person name="Fungtammasan C."/>
            <person name="Rhie A."/>
            <person name="Rojas-Bracho L."/>
            <person name="Smith C.R."/>
            <person name="Taylor B.L."/>
            <person name="Gulland F.M.D."/>
            <person name="Musser W."/>
            <person name="Houck M."/>
            <person name="Haase B."/>
            <person name="Paez S."/>
            <person name="Howe K."/>
            <person name="Torrance J."/>
            <person name="Formenti G."/>
            <person name="Phillippy A."/>
            <person name="Ryder O."/>
            <person name="Jarvis E.D."/>
            <person name="Fedrigo O."/>
        </authorList>
    </citation>
    <scope>NUCLEOTIDE SEQUENCE [LARGE SCALE GENOMIC DNA]</scope>
</reference>
<proteinExistence type="predicted"/>
<reference evidence="2" key="2">
    <citation type="submission" date="2025-08" db="UniProtKB">
        <authorList>
            <consortium name="Ensembl"/>
        </authorList>
    </citation>
    <scope>IDENTIFICATION</scope>
</reference>
<keyword evidence="1" id="KW-0812">Transmembrane</keyword>
<sequence>MYTKYSLMLPAARPLKVTHASGWRSACLVIVLGMFHCYLHPVNSQHKNLFNVTMQSCSDFIVCQVQVRGPEESIHVSLFFKMN</sequence>
<evidence type="ECO:0000313" key="2">
    <source>
        <dbReference type="Ensembl" id="ENSPSNP00000010528.1"/>
    </source>
</evidence>
<feature type="transmembrane region" description="Helical" evidence="1">
    <location>
        <begin position="20"/>
        <end position="39"/>
    </location>
</feature>
<accession>A0A8C9BL04</accession>
<keyword evidence="3" id="KW-1185">Reference proteome</keyword>
<dbReference type="GeneTree" id="ENSGT00910000147842"/>
<keyword evidence="1" id="KW-1133">Transmembrane helix</keyword>
<dbReference type="AlphaFoldDB" id="A0A8C9BL04"/>
<organism evidence="2 3">
    <name type="scientific">Phocoena sinus</name>
    <name type="common">Vaquita</name>
    <dbReference type="NCBI Taxonomy" id="42100"/>
    <lineage>
        <taxon>Eukaryota</taxon>
        <taxon>Metazoa</taxon>
        <taxon>Chordata</taxon>
        <taxon>Craniata</taxon>
        <taxon>Vertebrata</taxon>
        <taxon>Euteleostomi</taxon>
        <taxon>Mammalia</taxon>
        <taxon>Eutheria</taxon>
        <taxon>Laurasiatheria</taxon>
        <taxon>Artiodactyla</taxon>
        <taxon>Whippomorpha</taxon>
        <taxon>Cetacea</taxon>
        <taxon>Odontoceti</taxon>
        <taxon>Phocoenidae</taxon>
        <taxon>Phocoena</taxon>
    </lineage>
</organism>